<dbReference type="EMBL" id="CP012600">
    <property type="protein sequence ID" value="ALC83782.1"/>
    <property type="molecule type" value="Genomic_DNA"/>
</dbReference>
<feature type="transmembrane region" description="Helical" evidence="1">
    <location>
        <begin position="59"/>
        <end position="82"/>
    </location>
</feature>
<keyword evidence="1" id="KW-1133">Transmembrane helix</keyword>
<dbReference type="OrthoDB" id="2916959at2"/>
<reference evidence="2 3" key="2">
    <citation type="journal article" date="2016" name="Int. J. Syst. Evol. Microbiol.">
        <title>Bacillus gobiensis sp. nov., isolated from a soil sample.</title>
        <authorList>
            <person name="Liu B."/>
            <person name="Liu G.H."/>
            <person name="Cetin S."/>
            <person name="Schumann P."/>
            <person name="Pan Z.Z."/>
            <person name="Chen Q.Q."/>
        </authorList>
    </citation>
    <scope>NUCLEOTIDE SEQUENCE [LARGE SCALE GENOMIC DNA]</scope>
    <source>
        <strain evidence="2 3">FJAT-4402</strain>
    </source>
</reference>
<proteinExistence type="predicted"/>
<protein>
    <submittedName>
        <fullName evidence="2">Response regulator</fullName>
    </submittedName>
</protein>
<accession>A0A0M3RAU7</accession>
<name>A0A0M3RAU7_9BACI</name>
<reference evidence="3" key="1">
    <citation type="submission" date="2015-08" db="EMBL/GenBank/DDBJ databases">
        <title>Genome sequencing project for genomic taxonomy and phylogenomics of Bacillus-like bacteria.</title>
        <authorList>
            <person name="Liu B."/>
            <person name="Wang J."/>
            <person name="Zhu Y."/>
            <person name="Liu G."/>
            <person name="Chen Q."/>
            <person name="Chen Z."/>
            <person name="Lan J."/>
            <person name="Che J."/>
            <person name="Ge C."/>
            <person name="Shi H."/>
            <person name="Pan Z."/>
            <person name="Liu X."/>
        </authorList>
    </citation>
    <scope>NUCLEOTIDE SEQUENCE [LARGE SCALE GENOMIC DNA]</scope>
    <source>
        <strain evidence="3">FJAT-4402</strain>
    </source>
</reference>
<keyword evidence="1" id="KW-0812">Transmembrane</keyword>
<dbReference type="PATRIC" id="fig|1441095.3.peg.4735"/>
<feature type="transmembrane region" description="Helical" evidence="1">
    <location>
        <begin position="6"/>
        <end position="24"/>
    </location>
</feature>
<keyword evidence="1" id="KW-0472">Membrane</keyword>
<evidence type="ECO:0000313" key="2">
    <source>
        <dbReference type="EMBL" id="ALC83782.1"/>
    </source>
</evidence>
<dbReference type="AlphaFoldDB" id="A0A0M3RAU7"/>
<organism evidence="2 3">
    <name type="scientific">Bacillus gobiensis</name>
    <dbReference type="NCBI Taxonomy" id="1441095"/>
    <lineage>
        <taxon>Bacteria</taxon>
        <taxon>Bacillati</taxon>
        <taxon>Bacillota</taxon>
        <taxon>Bacilli</taxon>
        <taxon>Bacillales</taxon>
        <taxon>Bacillaceae</taxon>
        <taxon>Bacillus</taxon>
    </lineage>
</organism>
<keyword evidence="3" id="KW-1185">Reference proteome</keyword>
<dbReference type="RefSeq" id="WP_053605654.1">
    <property type="nucleotide sequence ID" value="NZ_CP012600.1"/>
</dbReference>
<sequence>MKVYILFYLWIIPIVVGIISSFFTHKASFQKRFYPAYTMIGLAVLLLIATFIVRNSFDLFISGLFLFATMLAGSAIPFFLAFSKKKRS</sequence>
<evidence type="ECO:0000256" key="1">
    <source>
        <dbReference type="SAM" id="Phobius"/>
    </source>
</evidence>
<feature type="transmembrane region" description="Helical" evidence="1">
    <location>
        <begin position="36"/>
        <end position="53"/>
    </location>
</feature>
<gene>
    <name evidence="2" type="ORF">AM592_21370</name>
</gene>
<dbReference type="Proteomes" id="UP000067625">
    <property type="component" value="Chromosome"/>
</dbReference>
<evidence type="ECO:0000313" key="3">
    <source>
        <dbReference type="Proteomes" id="UP000067625"/>
    </source>
</evidence>